<protein>
    <submittedName>
        <fullName evidence="1">Uncharacterized protein</fullName>
    </submittedName>
</protein>
<gene>
    <name evidence="1" type="ORF">SAMN05216289_10981</name>
</gene>
<evidence type="ECO:0000313" key="2">
    <source>
        <dbReference type="Proteomes" id="UP000198575"/>
    </source>
</evidence>
<accession>A0A1I4XDY4</accession>
<evidence type="ECO:0000313" key="1">
    <source>
        <dbReference type="EMBL" id="SFN24097.1"/>
    </source>
</evidence>
<proteinExistence type="predicted"/>
<reference evidence="1 2" key="1">
    <citation type="submission" date="2016-10" db="EMBL/GenBank/DDBJ databases">
        <authorList>
            <person name="de Groot N.N."/>
        </authorList>
    </citation>
    <scope>NUCLEOTIDE SEQUENCE [LARGE SCALE GENOMIC DNA]</scope>
    <source>
        <strain evidence="1 2">CGMCC 1.7659</strain>
    </source>
</reference>
<dbReference type="EMBL" id="FOVF01000009">
    <property type="protein sequence ID" value="SFN24097.1"/>
    <property type="molecule type" value="Genomic_DNA"/>
</dbReference>
<keyword evidence="2" id="KW-1185">Reference proteome</keyword>
<sequence>MFRRALRRGPLTSIESLALTLALFAAAVSLVIGIGRLDYFVGHPGQIFADRYLPWSCMFWIGCGILLLRKLDRAGPSTRIAAAIVSIVIPIALLPSHESWAGWGEAVFRNSQQAGAAALSDVYDARLFPDDESASTADVRRTLDLLKHRHLGMFSTAGAERLGARVDLGGPALDASIWMDSPELLAYAEGGRTAAHVHGT</sequence>
<dbReference type="Proteomes" id="UP000198575">
    <property type="component" value="Unassembled WGS sequence"/>
</dbReference>
<name>A0A1I4XDY4_9GAMM</name>
<organism evidence="1 2">
    <name type="scientific">Dokdonella immobilis</name>
    <dbReference type="NCBI Taxonomy" id="578942"/>
    <lineage>
        <taxon>Bacteria</taxon>
        <taxon>Pseudomonadati</taxon>
        <taxon>Pseudomonadota</taxon>
        <taxon>Gammaproteobacteria</taxon>
        <taxon>Lysobacterales</taxon>
        <taxon>Rhodanobacteraceae</taxon>
        <taxon>Dokdonella</taxon>
    </lineage>
</organism>
<dbReference type="AlphaFoldDB" id="A0A1I4XDY4"/>